<gene>
    <name evidence="2" type="ORF">EDC90_10519</name>
</gene>
<dbReference type="Proteomes" id="UP000295097">
    <property type="component" value="Unassembled WGS sequence"/>
</dbReference>
<evidence type="ECO:0000256" key="1">
    <source>
        <dbReference type="SAM" id="MobiDB-lite"/>
    </source>
</evidence>
<reference evidence="2 3" key="1">
    <citation type="submission" date="2019-03" db="EMBL/GenBank/DDBJ databases">
        <title>Freshwater and sediment microbial communities from various areas in North America, analyzing microbe dynamics in response to fracking.</title>
        <authorList>
            <person name="Lamendella R."/>
        </authorList>
    </citation>
    <scope>NUCLEOTIDE SEQUENCE [LARGE SCALE GENOMIC DNA]</scope>
    <source>
        <strain evidence="2 3">175.2</strain>
    </source>
</reference>
<proteinExistence type="predicted"/>
<dbReference type="AlphaFoldDB" id="A0A4R3NGA9"/>
<evidence type="ECO:0000313" key="3">
    <source>
        <dbReference type="Proteomes" id="UP000295097"/>
    </source>
</evidence>
<accession>A0A4R3NGA9</accession>
<name>A0A4R3NGA9_9HYPH</name>
<evidence type="ECO:0000313" key="2">
    <source>
        <dbReference type="EMBL" id="TCT29612.1"/>
    </source>
</evidence>
<protein>
    <submittedName>
        <fullName evidence="2">Uncharacterized protein</fullName>
    </submittedName>
</protein>
<organism evidence="2 3">
    <name type="scientific">Martelella mediterranea</name>
    <dbReference type="NCBI Taxonomy" id="293089"/>
    <lineage>
        <taxon>Bacteria</taxon>
        <taxon>Pseudomonadati</taxon>
        <taxon>Pseudomonadota</taxon>
        <taxon>Alphaproteobacteria</taxon>
        <taxon>Hyphomicrobiales</taxon>
        <taxon>Aurantimonadaceae</taxon>
        <taxon>Martelella</taxon>
    </lineage>
</organism>
<keyword evidence="3" id="KW-1185">Reference proteome</keyword>
<feature type="region of interest" description="Disordered" evidence="1">
    <location>
        <begin position="1"/>
        <end position="26"/>
    </location>
</feature>
<sequence>MASRKLKSASPVATKQAESPREMQREDRRIVAEKIADVYDDHAYIAPWTDDLVARDLGVPCAWVAEVRDFMFGPANENPVLAENARQFSAWSADYEKFRADLTAHTEQGKQLRNTSLDLQRRADDIRAQQNRIVREGKL</sequence>
<comment type="caution">
    <text evidence="2">The sequence shown here is derived from an EMBL/GenBank/DDBJ whole genome shotgun (WGS) entry which is preliminary data.</text>
</comment>
<dbReference type="EMBL" id="SMAR01000051">
    <property type="protein sequence ID" value="TCT29612.1"/>
    <property type="molecule type" value="Genomic_DNA"/>
</dbReference>